<keyword evidence="2" id="KW-1185">Reference proteome</keyword>
<dbReference type="AlphaFoldDB" id="A0A9E8SM34"/>
<name>A0A9E8SM34_9BACT</name>
<accession>A0A9E8SM34</accession>
<evidence type="ECO:0000313" key="2">
    <source>
        <dbReference type="Proteomes" id="UP001164653"/>
    </source>
</evidence>
<dbReference type="RefSeq" id="WP_244819164.1">
    <property type="nucleotide sequence ID" value="NZ_CP112998.1"/>
</dbReference>
<reference evidence="1" key="1">
    <citation type="submission" date="2022-11" db="EMBL/GenBank/DDBJ databases">
        <title>Dyadobacter pollutisoli sp. nov., isolated from plastic dumped soil.</title>
        <authorList>
            <person name="Kim J.M."/>
            <person name="Kim K.R."/>
            <person name="Lee J.K."/>
            <person name="Hao L."/>
            <person name="Jeon C.O."/>
        </authorList>
    </citation>
    <scope>NUCLEOTIDE SEQUENCE</scope>
    <source>
        <strain evidence="1">U1</strain>
    </source>
</reference>
<dbReference type="EMBL" id="CP112998">
    <property type="protein sequence ID" value="WAC13728.1"/>
    <property type="molecule type" value="Genomic_DNA"/>
</dbReference>
<dbReference type="Proteomes" id="UP001164653">
    <property type="component" value="Chromosome"/>
</dbReference>
<dbReference type="KEGG" id="dpf:ON006_07155"/>
<proteinExistence type="predicted"/>
<gene>
    <name evidence="1" type="ORF">ON006_07155</name>
</gene>
<sequence length="291" mass="33752">MTPVKLIILFIIITMMQHHGIIYRTGKRNSARLGREALKDAIQPRSSNLNGSWRLKEVNDSDPIMTGQAPVEFETPPKNQDLLMSFFQDGTFTQIKDNGEYSFGKWSYDSLTESVFLTSNKKTEEIQAAFGVNVNGLRMLTFEFSQDNSISLVENARKTEKFKEDPFYSENNKWRLKPTQHENERQVRDRLKNYILHNICILKAANAREQAYVSKEFSQGIIKFYNVGIGVVERKQIPQSWIDSFYSREDAMEAYGIFEDYLRYGDHKKHATGNWVRDDSNILTDIHNGLK</sequence>
<protein>
    <submittedName>
        <fullName evidence="1">Uncharacterized protein</fullName>
    </submittedName>
</protein>
<organism evidence="1 2">
    <name type="scientific">Dyadobacter pollutisoli</name>
    <dbReference type="NCBI Taxonomy" id="2910158"/>
    <lineage>
        <taxon>Bacteria</taxon>
        <taxon>Pseudomonadati</taxon>
        <taxon>Bacteroidota</taxon>
        <taxon>Cytophagia</taxon>
        <taxon>Cytophagales</taxon>
        <taxon>Spirosomataceae</taxon>
        <taxon>Dyadobacter</taxon>
    </lineage>
</organism>
<evidence type="ECO:0000313" key="1">
    <source>
        <dbReference type="EMBL" id="WAC13728.1"/>
    </source>
</evidence>